<dbReference type="Proteomes" id="UP000285317">
    <property type="component" value="Chromosome"/>
</dbReference>
<dbReference type="GO" id="GO:0009253">
    <property type="term" value="P:peptidoglycan catabolic process"/>
    <property type="evidence" value="ECO:0007669"/>
    <property type="project" value="TreeGrafter"/>
</dbReference>
<feature type="signal peptide" evidence="2">
    <location>
        <begin position="1"/>
        <end position="26"/>
    </location>
</feature>
<reference evidence="4" key="1">
    <citation type="submission" date="2018-03" db="EMBL/GenBank/DDBJ databases">
        <title>Bacteriophage NCPPB3778 and a type I-E CRISPR drive the evolution of the US Biological Select Agent, Rathayibacter toxicus.</title>
        <authorList>
            <person name="Davis E.W.II."/>
            <person name="Tabima J.F."/>
            <person name="Weisberg A.J."/>
            <person name="Dantas Lopes L."/>
            <person name="Wiseman M.S."/>
            <person name="Wiseman M.S."/>
            <person name="Pupko T."/>
            <person name="Belcher M.S."/>
            <person name="Sechler A.J."/>
            <person name="Tancos M.A."/>
            <person name="Schroeder B.K."/>
            <person name="Murray T.D."/>
            <person name="Luster D.G."/>
            <person name="Schneider W.L."/>
            <person name="Rogers E."/>
            <person name="Andreote F.D."/>
            <person name="Grunwald N.J."/>
            <person name="Putnam M.L."/>
            <person name="Chang J.H."/>
        </authorList>
    </citation>
    <scope>NUCLEOTIDE SEQUENCE [LARGE SCALE GENOMIC DNA]</scope>
    <source>
        <strain evidence="4">DSM 15932</strain>
    </source>
</reference>
<evidence type="ECO:0000256" key="2">
    <source>
        <dbReference type="SAM" id="SignalP"/>
    </source>
</evidence>
<gene>
    <name evidence="3" type="ORF">C1I64_12370</name>
</gene>
<dbReference type="KEGG" id="rfs:C1I64_12370"/>
<dbReference type="PANTHER" id="PTHR30163:SF8">
    <property type="entry name" value="LYTIC MUREIN TRANSGLYCOSYLASE"/>
    <property type="match status" value="1"/>
</dbReference>
<keyword evidence="2" id="KW-0732">Signal</keyword>
<dbReference type="GO" id="GO:0008933">
    <property type="term" value="F:peptidoglycan lytic transglycosylase activity"/>
    <property type="evidence" value="ECO:0007669"/>
    <property type="project" value="TreeGrafter"/>
</dbReference>
<evidence type="ECO:0000256" key="1">
    <source>
        <dbReference type="SAM" id="MobiDB-lite"/>
    </source>
</evidence>
<accession>A0A3Q9UYD5</accession>
<sequence length="245" mass="25248">MRRLPALLILPLVGLVLVGCTRPAEPAVEYEDGVVTVPPAAPAPAAADPALLEDPEETAATPVRQLTSGDWLAGTAEGSGIPVRALTAYAGAALLTSSVDPGCGLDWATLAGIGYVESRHGTIFGGELGEDGRPTEPIYGPSLDGTQFDRVEDNDGGALDGDPETDRAMGPLQIIPATWMRWASSGWDPQNVDQQAVTAARYLCQAGGDLTTQSGWRDAIAAYNPATSYAGKVAEAASRYAAAAG</sequence>
<evidence type="ECO:0000313" key="4">
    <source>
        <dbReference type="Proteomes" id="UP000285317"/>
    </source>
</evidence>
<evidence type="ECO:0008006" key="5">
    <source>
        <dbReference type="Google" id="ProtNLM"/>
    </source>
</evidence>
<dbReference type="RefSeq" id="WP_127887405.1">
    <property type="nucleotide sequence ID" value="NZ_CP028137.1"/>
</dbReference>
<dbReference type="Gene3D" id="1.10.530.10">
    <property type="match status" value="1"/>
</dbReference>
<feature type="region of interest" description="Disordered" evidence="1">
    <location>
        <begin position="45"/>
        <end position="66"/>
    </location>
</feature>
<dbReference type="PANTHER" id="PTHR30163">
    <property type="entry name" value="MEMBRANE-BOUND LYTIC MUREIN TRANSGLYCOSYLASE B"/>
    <property type="match status" value="1"/>
</dbReference>
<feature type="chain" id="PRO_5038590052" description="Murein transglycosylase" evidence="2">
    <location>
        <begin position="27"/>
        <end position="245"/>
    </location>
</feature>
<dbReference type="InterPro" id="IPR023346">
    <property type="entry name" value="Lysozyme-like_dom_sf"/>
</dbReference>
<name>A0A3Q9UYD5_9MICO</name>
<dbReference type="EMBL" id="CP028137">
    <property type="protein sequence ID" value="AZZ52758.1"/>
    <property type="molecule type" value="Genomic_DNA"/>
</dbReference>
<dbReference type="PROSITE" id="PS51257">
    <property type="entry name" value="PROKAR_LIPOPROTEIN"/>
    <property type="match status" value="1"/>
</dbReference>
<dbReference type="InterPro" id="IPR043426">
    <property type="entry name" value="MltB-like"/>
</dbReference>
<evidence type="ECO:0000313" key="3">
    <source>
        <dbReference type="EMBL" id="AZZ52758.1"/>
    </source>
</evidence>
<organism evidence="3 4">
    <name type="scientific">Rathayibacter festucae DSM 15932</name>
    <dbReference type="NCBI Taxonomy" id="1328866"/>
    <lineage>
        <taxon>Bacteria</taxon>
        <taxon>Bacillati</taxon>
        <taxon>Actinomycetota</taxon>
        <taxon>Actinomycetes</taxon>
        <taxon>Micrococcales</taxon>
        <taxon>Microbacteriaceae</taxon>
        <taxon>Rathayibacter</taxon>
    </lineage>
</organism>
<dbReference type="SUPFAM" id="SSF53955">
    <property type="entry name" value="Lysozyme-like"/>
    <property type="match status" value="1"/>
</dbReference>
<protein>
    <recommendedName>
        <fullName evidence="5">Murein transglycosylase</fullName>
    </recommendedName>
</protein>
<dbReference type="AlphaFoldDB" id="A0A3Q9UYD5"/>
<proteinExistence type="predicted"/>